<dbReference type="GO" id="GO:0030172">
    <property type="term" value="F:troponin C binding"/>
    <property type="evidence" value="ECO:0007669"/>
    <property type="project" value="TreeGrafter"/>
</dbReference>
<evidence type="ECO:0000256" key="4">
    <source>
        <dbReference type="ARBA" id="ARBA00022990"/>
    </source>
</evidence>
<evidence type="ECO:0000256" key="1">
    <source>
        <dbReference type="ARBA" id="ARBA00003363"/>
    </source>
</evidence>
<dbReference type="SUPFAM" id="SSF90250">
    <property type="entry name" value="Troponin coil-coiled subunits"/>
    <property type="match status" value="1"/>
</dbReference>
<dbReference type="GO" id="GO:0045214">
    <property type="term" value="P:sarcomere organization"/>
    <property type="evidence" value="ECO:0007669"/>
    <property type="project" value="TreeGrafter"/>
</dbReference>
<dbReference type="GO" id="GO:0060048">
    <property type="term" value="P:cardiac muscle contraction"/>
    <property type="evidence" value="ECO:0007669"/>
    <property type="project" value="TreeGrafter"/>
</dbReference>
<keyword evidence="4" id="KW-0007">Acetylation</keyword>
<dbReference type="InterPro" id="IPR038077">
    <property type="entry name" value="Troponin_sf"/>
</dbReference>
<sequence length="206" mass="24078">DGEKGHSMEGLSEFARQRLEKDLKELERMIKDHFETRKKDEADLASLQDRIEKRQVYREEQNKIRSEREKARQEAAIEAKKKQEELEERRKKEEEEAKKNALAAMSMNFSGGAAKRERKAGAGNKGKELKKKVLAERRKALNVDHLTGEKLQEKAVELHKWLVSLEESRYDLNISFSSLKDDLKQMRTRVNDLMGKKKTTKVNVRK</sequence>
<comment type="function">
    <text evidence="1">Troponin T is the tropomyosin-binding subunit of troponin, the thin filament regulatory complex which confers calcium-sensitivity to striated muscle actomyosin ATPase activity.</text>
</comment>
<dbReference type="Pfam" id="PF00992">
    <property type="entry name" value="Troponin"/>
    <property type="match status" value="1"/>
</dbReference>
<dbReference type="GO" id="GO:0006937">
    <property type="term" value="P:regulation of muscle contraction"/>
    <property type="evidence" value="ECO:0007669"/>
    <property type="project" value="InterPro"/>
</dbReference>
<dbReference type="GO" id="GO:0031013">
    <property type="term" value="F:troponin I binding"/>
    <property type="evidence" value="ECO:0007669"/>
    <property type="project" value="TreeGrafter"/>
</dbReference>
<dbReference type="GO" id="GO:0005861">
    <property type="term" value="C:troponin complex"/>
    <property type="evidence" value="ECO:0007669"/>
    <property type="project" value="InterPro"/>
</dbReference>
<keyword evidence="3" id="KW-0597">Phosphoprotein</keyword>
<dbReference type="InterPro" id="IPR027707">
    <property type="entry name" value="TNNT"/>
</dbReference>
<dbReference type="EMBL" id="FN658316">
    <property type="protein sequence ID" value="CBY43502.1"/>
    <property type="molecule type" value="Genomic_DNA"/>
</dbReference>
<evidence type="ECO:0008006" key="8">
    <source>
        <dbReference type="Google" id="ProtNLM"/>
    </source>
</evidence>
<dbReference type="AlphaFoldDB" id="E4Z724"/>
<protein>
    <recommendedName>
        <fullName evidence="8">Troponin T3, fast skeletal type</fullName>
    </recommendedName>
</protein>
<dbReference type="Gene3D" id="1.20.5.350">
    <property type="match status" value="1"/>
</dbReference>
<feature type="compositionally biased region" description="Basic and acidic residues" evidence="6">
    <location>
        <begin position="49"/>
        <end position="99"/>
    </location>
</feature>
<evidence type="ECO:0000313" key="7">
    <source>
        <dbReference type="EMBL" id="CBY43502.1"/>
    </source>
</evidence>
<evidence type="ECO:0000256" key="2">
    <source>
        <dbReference type="ARBA" id="ARBA00008330"/>
    </source>
</evidence>
<keyword evidence="5" id="KW-0514">Muscle protein</keyword>
<organism evidence="7">
    <name type="scientific">Oikopleura dioica</name>
    <name type="common">Tunicate</name>
    <dbReference type="NCBI Taxonomy" id="34765"/>
    <lineage>
        <taxon>Eukaryota</taxon>
        <taxon>Metazoa</taxon>
        <taxon>Chordata</taxon>
        <taxon>Tunicata</taxon>
        <taxon>Appendicularia</taxon>
        <taxon>Copelata</taxon>
        <taxon>Oikopleuridae</taxon>
        <taxon>Oikopleura</taxon>
    </lineage>
</organism>
<dbReference type="PANTHER" id="PTHR11521">
    <property type="entry name" value="TROPONIN T"/>
    <property type="match status" value="1"/>
</dbReference>
<dbReference type="PANTHER" id="PTHR11521:SF5">
    <property type="entry name" value="TROPONIN T, CARDIAC MUSCLE"/>
    <property type="match status" value="1"/>
</dbReference>
<evidence type="ECO:0000256" key="5">
    <source>
        <dbReference type="ARBA" id="ARBA00023179"/>
    </source>
</evidence>
<dbReference type="GO" id="GO:0005523">
    <property type="term" value="F:tropomyosin binding"/>
    <property type="evidence" value="ECO:0007669"/>
    <property type="project" value="TreeGrafter"/>
</dbReference>
<dbReference type="Proteomes" id="UP000011014">
    <property type="component" value="Unassembled WGS sequence"/>
</dbReference>
<evidence type="ECO:0000256" key="6">
    <source>
        <dbReference type="SAM" id="MobiDB-lite"/>
    </source>
</evidence>
<reference evidence="7" key="1">
    <citation type="journal article" date="2010" name="Science">
        <title>Plasticity of animal genome architecture unmasked by rapid evolution of a pelagic tunicate.</title>
        <authorList>
            <person name="Denoeud F."/>
            <person name="Henriet S."/>
            <person name="Mungpakdee S."/>
            <person name="Aury J.M."/>
            <person name="Da Silva C."/>
            <person name="Brinkmann H."/>
            <person name="Mikhaleva J."/>
            <person name="Olsen L.C."/>
            <person name="Jubin C."/>
            <person name="Canestro C."/>
            <person name="Bouquet J.M."/>
            <person name="Danks G."/>
            <person name="Poulain J."/>
            <person name="Campsteijn C."/>
            <person name="Adamski M."/>
            <person name="Cross I."/>
            <person name="Yadetie F."/>
            <person name="Muffato M."/>
            <person name="Louis A."/>
            <person name="Butcher S."/>
            <person name="Tsagkogeorga G."/>
            <person name="Konrad A."/>
            <person name="Singh S."/>
            <person name="Jensen M.F."/>
            <person name="Cong E.H."/>
            <person name="Eikeseth-Otteraa H."/>
            <person name="Noel B."/>
            <person name="Anthouard V."/>
            <person name="Porcel B.M."/>
            <person name="Kachouri-Lafond R."/>
            <person name="Nishino A."/>
            <person name="Ugolini M."/>
            <person name="Chourrout P."/>
            <person name="Nishida H."/>
            <person name="Aasland R."/>
            <person name="Huzurbazar S."/>
            <person name="Westhof E."/>
            <person name="Delsuc F."/>
            <person name="Lehrach H."/>
            <person name="Reinhardt R."/>
            <person name="Weissenbach J."/>
            <person name="Roy S.W."/>
            <person name="Artiguenave F."/>
            <person name="Postlethwait J.H."/>
            <person name="Manak J.R."/>
            <person name="Thompson E.M."/>
            <person name="Jaillon O."/>
            <person name="Du Pasquier L."/>
            <person name="Boudinot P."/>
            <person name="Liberles D.A."/>
            <person name="Volff J.N."/>
            <person name="Philippe H."/>
            <person name="Lenhard B."/>
            <person name="Roest Crollius H."/>
            <person name="Wincker P."/>
            <person name="Chourrout D."/>
        </authorList>
    </citation>
    <scope>NUCLEOTIDE SEQUENCE [LARGE SCALE GENOMIC DNA]</scope>
</reference>
<name>E4Z724_OIKDI</name>
<evidence type="ECO:0000256" key="3">
    <source>
        <dbReference type="ARBA" id="ARBA00022553"/>
    </source>
</evidence>
<feature type="non-terminal residue" evidence="7">
    <location>
        <position position="1"/>
    </location>
</feature>
<dbReference type="InterPro" id="IPR001978">
    <property type="entry name" value="Troponin"/>
</dbReference>
<accession>E4Z724</accession>
<proteinExistence type="inferred from homology"/>
<feature type="region of interest" description="Disordered" evidence="6">
    <location>
        <begin position="37"/>
        <end position="131"/>
    </location>
</feature>
<gene>
    <name evidence="7" type="ORF">GSOID_T00028104001</name>
</gene>
<comment type="similarity">
    <text evidence="2">Belongs to the troponin T family.</text>
</comment>